<dbReference type="EMBL" id="CP001230">
    <property type="protein sequence ID" value="ACO04355.1"/>
    <property type="molecule type" value="Genomic_DNA"/>
</dbReference>
<dbReference type="SUPFAM" id="SSF51366">
    <property type="entry name" value="Ribulose-phoshate binding barrel"/>
    <property type="match status" value="1"/>
</dbReference>
<dbReference type="GO" id="GO:0008233">
    <property type="term" value="F:peptidase activity"/>
    <property type="evidence" value="ECO:0007669"/>
    <property type="project" value="UniProtKB-KW"/>
</dbReference>
<dbReference type="PANTHER" id="PTHR30217">
    <property type="entry name" value="PEPTIDASE U32 FAMILY"/>
    <property type="match status" value="1"/>
</dbReference>
<dbReference type="eggNOG" id="COG0826">
    <property type="taxonomic scope" value="Bacteria"/>
</dbReference>
<evidence type="ECO:0000313" key="6">
    <source>
        <dbReference type="Proteomes" id="UP000001366"/>
    </source>
</evidence>
<keyword evidence="6" id="KW-1185">Reference proteome</keyword>
<reference evidence="5 6" key="1">
    <citation type="journal article" date="2009" name="J. Bacteriol.">
        <title>Complete and draft genome sequences of six members of the Aquificales.</title>
        <authorList>
            <person name="Reysenbach A.L."/>
            <person name="Hamamura N."/>
            <person name="Podar M."/>
            <person name="Griffiths E."/>
            <person name="Ferreira S."/>
            <person name="Hochstein R."/>
            <person name="Heidelberg J."/>
            <person name="Johnson J."/>
            <person name="Mead D."/>
            <person name="Pohorille A."/>
            <person name="Sarmiento M."/>
            <person name="Schweighofer K."/>
            <person name="Seshadri R."/>
            <person name="Voytek M.A."/>
        </authorList>
    </citation>
    <scope>NUCLEOTIDE SEQUENCE [LARGE SCALE GENOMIC DNA]</scope>
    <source>
        <strain evidence="6">DSM 14350 / EX-H1</strain>
    </source>
</reference>
<dbReference type="PANTHER" id="PTHR30217:SF6">
    <property type="entry name" value="TRNA HYDROXYLATION PROTEIN P"/>
    <property type="match status" value="1"/>
</dbReference>
<dbReference type="Pfam" id="PF01136">
    <property type="entry name" value="Peptidase_U32"/>
    <property type="match status" value="1"/>
</dbReference>
<dbReference type="STRING" id="123214.PERMA_0934"/>
<keyword evidence="1" id="KW-0645">Protease</keyword>
<dbReference type="InterPro" id="IPR009000">
    <property type="entry name" value="Transl_B-barrel_sf"/>
</dbReference>
<feature type="compositionally biased region" description="Basic and acidic residues" evidence="4">
    <location>
        <begin position="407"/>
        <end position="419"/>
    </location>
</feature>
<dbReference type="InterPro" id="IPR001539">
    <property type="entry name" value="Peptidase_U32"/>
</dbReference>
<evidence type="ECO:0000256" key="4">
    <source>
        <dbReference type="SAM" id="MobiDB-lite"/>
    </source>
</evidence>
<sequence length="419" mass="47712">MRKKPEILAPVGHYEGLSAVIKAGADAIYMGVGKINQRALKTHFTMEDVKEIRKITQDAGVRQYIVLNSIVFEEDLPYIEETLDQLKEIGVDAVIGWDMSVISMSISRGLETHLSTMASVSNSEAAKFYERLGVKRIVPAREVKLQGLLDIKNKTNLEIEIFIHGAMCMAVSGRCFLSHDVFEKSGNRGECYQVCRHEYDVKIVSKNTGTEFFLGSDYVLSARDLVTINFVDRLIWADSWKIEGRNKNADYAYMVTKAYREARDRILNGEWEKKGWKDLWDMLERVYHREWDSGFYFGEGLFGINKSIAKEQKLYVGEVVKFYPKISVAELRVVDHPISIGDTIHIIGKKTGVVRQKVSSMQIDRRDIQTAERGTVVGLKTVERVRPGDKVYLMKETDSADSNINPRKNELLKEHTGID</sequence>
<dbReference type="PaxDb" id="123214-PERMA_0934"/>
<evidence type="ECO:0000256" key="1">
    <source>
        <dbReference type="ARBA" id="ARBA00022670"/>
    </source>
</evidence>
<dbReference type="SUPFAM" id="SSF50447">
    <property type="entry name" value="Translation proteins"/>
    <property type="match status" value="1"/>
</dbReference>
<dbReference type="HOGENOM" id="CLU_011540_0_1_0"/>
<feature type="region of interest" description="Disordered" evidence="4">
    <location>
        <begin position="397"/>
        <end position="419"/>
    </location>
</feature>
<dbReference type="InterPro" id="IPR011060">
    <property type="entry name" value="RibuloseP-bd_barrel"/>
</dbReference>
<dbReference type="KEGG" id="pmx:PERMA_0934"/>
<evidence type="ECO:0000313" key="5">
    <source>
        <dbReference type="EMBL" id="ACO04355.1"/>
    </source>
</evidence>
<dbReference type="InterPro" id="IPR051454">
    <property type="entry name" value="RNA/ubiquinone_mod_enzymes"/>
</dbReference>
<keyword evidence="2 5" id="KW-0378">Hydrolase</keyword>
<evidence type="ECO:0000256" key="3">
    <source>
        <dbReference type="ARBA" id="ARBA00038374"/>
    </source>
</evidence>
<dbReference type="Proteomes" id="UP000001366">
    <property type="component" value="Chromosome"/>
</dbReference>
<protein>
    <submittedName>
        <fullName evidence="5">Collagenase</fullName>
        <ecNumber evidence="5">3.4.-.-</ecNumber>
    </submittedName>
</protein>
<dbReference type="GO" id="GO:0006508">
    <property type="term" value="P:proteolysis"/>
    <property type="evidence" value="ECO:0007669"/>
    <property type="project" value="UniProtKB-KW"/>
</dbReference>
<dbReference type="EC" id="3.4.-.-" evidence="5"/>
<dbReference type="RefSeq" id="WP_012676593.1">
    <property type="nucleotide sequence ID" value="NC_012440.1"/>
</dbReference>
<comment type="similarity">
    <text evidence="3">Belongs to the peptidase U32 family.</text>
</comment>
<evidence type="ECO:0000256" key="2">
    <source>
        <dbReference type="ARBA" id="ARBA00022801"/>
    </source>
</evidence>
<name>C0QPX5_PERMH</name>
<accession>C0QPX5</accession>
<gene>
    <name evidence="5" type="primary">prtC</name>
    <name evidence="5" type="ordered locus">PERMA_0934</name>
</gene>
<organism evidence="5 6">
    <name type="scientific">Persephonella marina (strain DSM 14350 / EX-H1)</name>
    <dbReference type="NCBI Taxonomy" id="123214"/>
    <lineage>
        <taxon>Bacteria</taxon>
        <taxon>Pseudomonadati</taxon>
        <taxon>Aquificota</taxon>
        <taxon>Aquificia</taxon>
        <taxon>Aquificales</taxon>
        <taxon>Hydrogenothermaceae</taxon>
        <taxon>Persephonella</taxon>
    </lineage>
</organism>
<proteinExistence type="inferred from homology"/>
<dbReference type="PROSITE" id="PS01276">
    <property type="entry name" value="PEPTIDASE_U32"/>
    <property type="match status" value="1"/>
</dbReference>
<dbReference type="AlphaFoldDB" id="C0QPX5"/>
<dbReference type="OrthoDB" id="9807498at2"/>